<reference evidence="2 3" key="1">
    <citation type="submission" date="2020-10" db="EMBL/GenBank/DDBJ databases">
        <title>The Coptis chinensis genome and diversification of protoberbering-type alkaloids.</title>
        <authorList>
            <person name="Wang B."/>
            <person name="Shu S."/>
            <person name="Song C."/>
            <person name="Liu Y."/>
        </authorList>
    </citation>
    <scope>NUCLEOTIDE SEQUENCE [LARGE SCALE GENOMIC DNA]</scope>
    <source>
        <strain evidence="2">HL-2020</strain>
        <tissue evidence="2">Leaf</tissue>
    </source>
</reference>
<evidence type="ECO:0000313" key="2">
    <source>
        <dbReference type="EMBL" id="KAF9588030.1"/>
    </source>
</evidence>
<dbReference type="PANTHER" id="PTHR35300:SF5">
    <property type="entry name" value="HISTONE ACETYLTRANSFERASE"/>
    <property type="match status" value="1"/>
</dbReference>
<dbReference type="Proteomes" id="UP000631114">
    <property type="component" value="Unassembled WGS sequence"/>
</dbReference>
<accession>A0A835GWY6</accession>
<organism evidence="2 3">
    <name type="scientific">Coptis chinensis</name>
    <dbReference type="NCBI Taxonomy" id="261450"/>
    <lineage>
        <taxon>Eukaryota</taxon>
        <taxon>Viridiplantae</taxon>
        <taxon>Streptophyta</taxon>
        <taxon>Embryophyta</taxon>
        <taxon>Tracheophyta</taxon>
        <taxon>Spermatophyta</taxon>
        <taxon>Magnoliopsida</taxon>
        <taxon>Ranunculales</taxon>
        <taxon>Ranunculaceae</taxon>
        <taxon>Coptidoideae</taxon>
        <taxon>Coptis</taxon>
    </lineage>
</organism>
<sequence length="265" mass="30097">MQGIYGSKTYLFPHSFAPNSYRFACSKSSLPVYEWMWNLTPGNNKYMVGVSKMPSPGPKTYECVKRAWHAQSLIQVIFRVVNEIHGTETKKNKQGQEKLLVVVLKAEEIIYSKANSEEEYMDVQTLWDRTNNAINTIIRMEESTETGSSSTLKYSVGHGKMISRKDLEKKLAKEKTEEVEVTNIDEAMARVVDIGENEDESEDSEVEGEDEAYEKLSRNWSVLKSTPELQKSKGKPKKEGPISLDDAIADSESLTDFLLDFNEDE</sequence>
<feature type="compositionally biased region" description="Acidic residues" evidence="1">
    <location>
        <begin position="195"/>
        <end position="212"/>
    </location>
</feature>
<feature type="compositionally biased region" description="Polar residues" evidence="1">
    <location>
        <begin position="218"/>
        <end position="229"/>
    </location>
</feature>
<evidence type="ECO:0000256" key="1">
    <source>
        <dbReference type="SAM" id="MobiDB-lite"/>
    </source>
</evidence>
<dbReference type="AlphaFoldDB" id="A0A835GWY6"/>
<proteinExistence type="predicted"/>
<protein>
    <submittedName>
        <fullName evidence="2">Uncharacterized protein</fullName>
    </submittedName>
</protein>
<dbReference type="PANTHER" id="PTHR35300">
    <property type="entry name" value="COACTIVATOR CBP, KIX DOMAIN-CONTAINING PROTEIN-RELATED"/>
    <property type="match status" value="1"/>
</dbReference>
<keyword evidence="3" id="KW-1185">Reference proteome</keyword>
<dbReference type="EMBL" id="JADFTS010000009">
    <property type="protein sequence ID" value="KAF9588030.1"/>
    <property type="molecule type" value="Genomic_DNA"/>
</dbReference>
<feature type="region of interest" description="Disordered" evidence="1">
    <location>
        <begin position="195"/>
        <end position="249"/>
    </location>
</feature>
<evidence type="ECO:0000313" key="3">
    <source>
        <dbReference type="Proteomes" id="UP000631114"/>
    </source>
</evidence>
<name>A0A835GWY6_9MAGN</name>
<dbReference type="OrthoDB" id="1937968at2759"/>
<gene>
    <name evidence="2" type="ORF">IFM89_007205</name>
</gene>
<comment type="caution">
    <text evidence="2">The sequence shown here is derived from an EMBL/GenBank/DDBJ whole genome shotgun (WGS) entry which is preliminary data.</text>
</comment>